<keyword evidence="4" id="KW-0808">Transferase</keyword>
<evidence type="ECO:0000256" key="8">
    <source>
        <dbReference type="ARBA" id="ARBA00023136"/>
    </source>
</evidence>
<keyword evidence="3" id="KW-0328">Glycosyltransferase</keyword>
<protein>
    <recommendedName>
        <fullName evidence="13">Alpha-1,3-mannosyltransferase</fullName>
    </recommendedName>
</protein>
<dbReference type="InterPro" id="IPR022751">
    <property type="entry name" value="Alpha_mannosyltransferase"/>
</dbReference>
<dbReference type="STRING" id="1071378.G0WEU0"/>
<dbReference type="AlphaFoldDB" id="G0WEU0"/>
<dbReference type="GO" id="GO:0005794">
    <property type="term" value="C:Golgi apparatus"/>
    <property type="evidence" value="ECO:0007669"/>
    <property type="project" value="EnsemblFungi"/>
</dbReference>
<gene>
    <name evidence="11" type="primary">NDAI0H01270</name>
    <name evidence="11" type="ordered locus">NDAI_0H01270</name>
</gene>
<evidence type="ECO:0000256" key="1">
    <source>
        <dbReference type="ARBA" id="ARBA00004606"/>
    </source>
</evidence>
<dbReference type="InterPro" id="IPR029044">
    <property type="entry name" value="Nucleotide-diphossugar_trans"/>
</dbReference>
<dbReference type="eggNOG" id="ENOG502RZ48">
    <property type="taxonomic scope" value="Eukaryota"/>
</dbReference>
<keyword evidence="12" id="KW-1185">Reference proteome</keyword>
<feature type="region of interest" description="Disordered" evidence="10">
    <location>
        <begin position="35"/>
        <end position="56"/>
    </location>
</feature>
<keyword evidence="6" id="KW-0735">Signal-anchor</keyword>
<comment type="subcellular location">
    <subcellularLocation>
        <location evidence="1">Membrane</location>
        <topology evidence="1">Single-pass type II membrane protein</topology>
    </subcellularLocation>
</comment>
<dbReference type="PANTHER" id="PTHR31392:SF1">
    <property type="entry name" value="ALPHA-1,3-MANNOSYLTRANSFERASE MNN1-RELATED"/>
    <property type="match status" value="1"/>
</dbReference>
<dbReference type="SUPFAM" id="SSF53448">
    <property type="entry name" value="Nucleotide-diphospho-sugar transferases"/>
    <property type="match status" value="1"/>
</dbReference>
<dbReference type="GeneID" id="11495832"/>
<dbReference type="GO" id="GO:0000033">
    <property type="term" value="F:alpha-1,3-mannosyltransferase activity"/>
    <property type="evidence" value="ECO:0007669"/>
    <property type="project" value="EnsemblFungi"/>
</dbReference>
<evidence type="ECO:0000256" key="2">
    <source>
        <dbReference type="ARBA" id="ARBA00009105"/>
    </source>
</evidence>
<dbReference type="OMA" id="FFWLGQL"/>
<evidence type="ECO:0000256" key="3">
    <source>
        <dbReference type="ARBA" id="ARBA00022676"/>
    </source>
</evidence>
<evidence type="ECO:0000256" key="5">
    <source>
        <dbReference type="ARBA" id="ARBA00022692"/>
    </source>
</evidence>
<evidence type="ECO:0000313" key="11">
    <source>
        <dbReference type="EMBL" id="CCD26301.1"/>
    </source>
</evidence>
<name>G0WEU0_NAUDC</name>
<keyword evidence="8" id="KW-0472">Membrane</keyword>
<keyword evidence="7" id="KW-1133">Transmembrane helix</keyword>
<evidence type="ECO:0000313" key="12">
    <source>
        <dbReference type="Proteomes" id="UP000000689"/>
    </source>
</evidence>
<accession>G0WEU0</accession>
<dbReference type="EMBL" id="HE580274">
    <property type="protein sequence ID" value="CCD26301.1"/>
    <property type="molecule type" value="Genomic_DNA"/>
</dbReference>
<evidence type="ECO:0008006" key="13">
    <source>
        <dbReference type="Google" id="ProtNLM"/>
    </source>
</evidence>
<evidence type="ECO:0000256" key="9">
    <source>
        <dbReference type="ARBA" id="ARBA00023180"/>
    </source>
</evidence>
<evidence type="ECO:0000256" key="10">
    <source>
        <dbReference type="SAM" id="MobiDB-lite"/>
    </source>
</evidence>
<evidence type="ECO:0000256" key="6">
    <source>
        <dbReference type="ARBA" id="ARBA00022968"/>
    </source>
</evidence>
<sequence length="656" mass="75806">MTYVFRIRRAISKSKLIISITILILLCLIFSTSDKLTSPPSTPSSTTTNDISDPDAGIDKTYRDAHPLSVFATIHKRRHNLIKGQSLLDKFLLSKMKFNSFEEQTLLHWFNKDTQSTRINQCKYLIATQYNVEPNWNNDKSCKFYSIEEIDDMFVSTLAERLRIFDYCFISGKLKMSQVFTGDLPLKDTSIKVDSFDYQKRLFPYLYNNLTDYLNQDIMWPTIIDLSSSESPSPIDQASTIDDFLKEEGIDKHTFNSEFWYYYTQKMSMGKGIVVTMSEGDSYMFKKQLKVLDHLNNELPIQIITKGNEFSTEFINDLSNFVQKETKQKVAILNISSMLDPAFADKYIVNFYNKWLAVIFNTFQEIIILDADVVPFVPINDFFEEKKFKNSGMLLYKDRLMVNEHTFSYCIDSMKFLEPSSLELKYLNTKLLVDSNTEIAIPPSSEELSVYYNFFKNLRLHHIDSGLVVINKQEKLNGLLLSFALHLDGKLRRCVYGDKEFFWLGQLFIGQDYSIYSMDGGVSGPLGETNPDGKNSVANEHYICSAQISHVDTLGNLLWQNGGSNFCKIPNAADTDFQRNPDYFKERYREVSNLRNLYASPVRFDGVIIPDGSSNPWVQLEECSHFMYCGYYSDDNHQDMKLDSGFMKKFSKEKLP</sequence>
<dbReference type="RefSeq" id="XP_003671544.1">
    <property type="nucleotide sequence ID" value="XM_003671496.1"/>
</dbReference>
<comment type="similarity">
    <text evidence="2">Belongs to the MNN1/MNT family.</text>
</comment>
<dbReference type="Pfam" id="PF11051">
    <property type="entry name" value="Mannosyl_trans3"/>
    <property type="match status" value="1"/>
</dbReference>
<dbReference type="HOGENOM" id="CLU_015387_1_0_1"/>
<evidence type="ECO:0000256" key="7">
    <source>
        <dbReference type="ARBA" id="ARBA00022989"/>
    </source>
</evidence>
<feature type="compositionally biased region" description="Low complexity" evidence="10">
    <location>
        <begin position="35"/>
        <end position="55"/>
    </location>
</feature>
<keyword evidence="9" id="KW-0325">Glycoprotein</keyword>
<dbReference type="Proteomes" id="UP000000689">
    <property type="component" value="Chromosome 8"/>
</dbReference>
<keyword evidence="5" id="KW-0812">Transmembrane</keyword>
<evidence type="ECO:0000256" key="4">
    <source>
        <dbReference type="ARBA" id="ARBA00022679"/>
    </source>
</evidence>
<dbReference type="GO" id="GO:0016020">
    <property type="term" value="C:membrane"/>
    <property type="evidence" value="ECO:0007669"/>
    <property type="project" value="UniProtKB-SubCell"/>
</dbReference>
<dbReference type="OrthoDB" id="430354at2759"/>
<organism evidence="11 12">
    <name type="scientific">Naumovozyma dairenensis (strain ATCC 10597 / BCRC 20456 / CBS 421 / NBRC 0211 / NRRL Y-12639)</name>
    <name type="common">Saccharomyces dairenensis</name>
    <dbReference type="NCBI Taxonomy" id="1071378"/>
    <lineage>
        <taxon>Eukaryota</taxon>
        <taxon>Fungi</taxon>
        <taxon>Dikarya</taxon>
        <taxon>Ascomycota</taxon>
        <taxon>Saccharomycotina</taxon>
        <taxon>Saccharomycetes</taxon>
        <taxon>Saccharomycetales</taxon>
        <taxon>Saccharomycetaceae</taxon>
        <taxon>Naumovozyma</taxon>
    </lineage>
</organism>
<dbReference type="KEGG" id="ndi:NDAI_0H01270"/>
<proteinExistence type="inferred from homology"/>
<dbReference type="PANTHER" id="PTHR31392">
    <property type="entry name" value="ALPHA-1,3-MANNOSYLTRANSFERASE MNN1-RELATED"/>
    <property type="match status" value="1"/>
</dbReference>
<reference evidence="11 12" key="1">
    <citation type="journal article" date="2011" name="Proc. Natl. Acad. Sci. U.S.A.">
        <title>Evolutionary erosion of yeast sex chromosomes by mating-type switching accidents.</title>
        <authorList>
            <person name="Gordon J.L."/>
            <person name="Armisen D."/>
            <person name="Proux-Wera E."/>
            <person name="Oheigeartaigh S.S."/>
            <person name="Byrne K.P."/>
            <person name="Wolfe K.H."/>
        </authorList>
    </citation>
    <scope>NUCLEOTIDE SEQUENCE [LARGE SCALE GENOMIC DNA]</scope>
    <source>
        <strain evidence="12">ATCC 10597 / BCRC 20456 / CBS 421 / NBRC 0211 / NRRL Y-12639</strain>
    </source>
</reference>
<dbReference type="GO" id="GO:0006493">
    <property type="term" value="P:protein O-linked glycosylation"/>
    <property type="evidence" value="ECO:0007669"/>
    <property type="project" value="EnsemblFungi"/>
</dbReference>